<comment type="cofactor">
    <cofactor evidence="2">
        <name>Fe cation</name>
        <dbReference type="ChEBI" id="CHEBI:24875"/>
    </cofactor>
    <text evidence="2">Binds 1 Fe cation per subunit.</text>
</comment>
<keyword evidence="2" id="KW-0408">Iron</keyword>
<feature type="binding site" evidence="2">
    <location>
        <position position="104"/>
    </location>
    <ligand>
        <name>Fe cation</name>
        <dbReference type="ChEBI" id="CHEBI:24875"/>
    </ligand>
</feature>
<dbReference type="InterPro" id="IPR012093">
    <property type="entry name" value="Pirin"/>
</dbReference>
<feature type="domain" description="Pirin N-terminal" evidence="4">
    <location>
        <begin position="47"/>
        <end position="119"/>
    </location>
</feature>
<comment type="similarity">
    <text evidence="1 3">Belongs to the pirin family.</text>
</comment>
<dbReference type="InterPro" id="IPR011051">
    <property type="entry name" value="RmlC_Cupin_sf"/>
</dbReference>
<dbReference type="RefSeq" id="WP_066083042.1">
    <property type="nucleotide sequence ID" value="NZ_CP126114.1"/>
</dbReference>
<dbReference type="PANTHER" id="PTHR13903">
    <property type="entry name" value="PIRIN-RELATED"/>
    <property type="match status" value="1"/>
</dbReference>
<sequence length="280" mass="31177">MNSHVYNRTISHKYTPEFQRNSNIHTMAWVIEPGHWKQHDPFLLMAHDHMRSGVFGVHPHRGIETVTYMIDGNLNHYDNKHGAGVLHPGDAQWMTAGRGVEHVEDAARGELVNLLQLWVNIPAKQKMTAARYQDLRKNDMPHIVENGVSTKVFSGSVNGLTAPTLNITPVTMVEFKMDSGSEITPEIPGSYNGFLYVLKGSGTFGSEHTSGNAGEVLWLGSGNHAERSDIKIKAEEDMHVMLYAGEPVGEPVVARGPFVMNTEDEILQAYIDYRNGTFLD</sequence>
<proteinExistence type="inferred from homology"/>
<keyword evidence="7" id="KW-1185">Reference proteome</keyword>
<dbReference type="Gene3D" id="2.60.120.10">
    <property type="entry name" value="Jelly Rolls"/>
    <property type="match status" value="2"/>
</dbReference>
<evidence type="ECO:0000313" key="6">
    <source>
        <dbReference type="EMBL" id="WHY87122.1"/>
    </source>
</evidence>
<evidence type="ECO:0000259" key="5">
    <source>
        <dbReference type="Pfam" id="PF05726"/>
    </source>
</evidence>
<keyword evidence="2" id="KW-0479">Metal-binding</keyword>
<dbReference type="Pfam" id="PF05726">
    <property type="entry name" value="Pirin_C"/>
    <property type="match status" value="1"/>
</dbReference>
<dbReference type="CDD" id="cd02909">
    <property type="entry name" value="cupin_pirin_N"/>
    <property type="match status" value="1"/>
</dbReference>
<evidence type="ECO:0000256" key="2">
    <source>
        <dbReference type="PIRSR" id="PIRSR006232-1"/>
    </source>
</evidence>
<evidence type="ECO:0000256" key="1">
    <source>
        <dbReference type="ARBA" id="ARBA00008416"/>
    </source>
</evidence>
<protein>
    <submittedName>
        <fullName evidence="6">Pirin-like C-terminal cupin domain-containing protein</fullName>
    </submittedName>
</protein>
<dbReference type="InterPro" id="IPR014710">
    <property type="entry name" value="RmlC-like_jellyroll"/>
</dbReference>
<feature type="binding site" evidence="2">
    <location>
        <position position="58"/>
    </location>
    <ligand>
        <name>Fe cation</name>
        <dbReference type="ChEBI" id="CHEBI:24875"/>
    </ligand>
</feature>
<dbReference type="Proteomes" id="UP001178288">
    <property type="component" value="Chromosome"/>
</dbReference>
<dbReference type="PANTHER" id="PTHR13903:SF8">
    <property type="entry name" value="PIRIN"/>
    <property type="match status" value="1"/>
</dbReference>
<organism evidence="6 7">
    <name type="scientific">Neobacillus novalis</name>
    <dbReference type="NCBI Taxonomy" id="220687"/>
    <lineage>
        <taxon>Bacteria</taxon>
        <taxon>Bacillati</taxon>
        <taxon>Bacillota</taxon>
        <taxon>Bacilli</taxon>
        <taxon>Bacillales</taxon>
        <taxon>Bacillaceae</taxon>
        <taxon>Neobacillus</taxon>
    </lineage>
</organism>
<evidence type="ECO:0000259" key="4">
    <source>
        <dbReference type="Pfam" id="PF02678"/>
    </source>
</evidence>
<dbReference type="Pfam" id="PF02678">
    <property type="entry name" value="Pirin"/>
    <property type="match status" value="1"/>
</dbReference>
<dbReference type="InterPro" id="IPR008778">
    <property type="entry name" value="Pirin_C_dom"/>
</dbReference>
<dbReference type="AlphaFoldDB" id="A0AA95MPM7"/>
<feature type="binding site" evidence="2">
    <location>
        <position position="102"/>
    </location>
    <ligand>
        <name>Fe cation</name>
        <dbReference type="ChEBI" id="CHEBI:24875"/>
    </ligand>
</feature>
<dbReference type="PIRSF" id="PIRSF006232">
    <property type="entry name" value="Pirin"/>
    <property type="match status" value="1"/>
</dbReference>
<dbReference type="CDD" id="cd02247">
    <property type="entry name" value="cupin_pirin_C"/>
    <property type="match status" value="1"/>
</dbReference>
<dbReference type="EMBL" id="CP126114">
    <property type="protein sequence ID" value="WHY87122.1"/>
    <property type="molecule type" value="Genomic_DNA"/>
</dbReference>
<gene>
    <name evidence="6" type="ORF">QNH39_04465</name>
</gene>
<dbReference type="KEGG" id="nnv:QNH39_04465"/>
<evidence type="ECO:0000256" key="3">
    <source>
        <dbReference type="RuleBase" id="RU003457"/>
    </source>
</evidence>
<evidence type="ECO:0000313" key="7">
    <source>
        <dbReference type="Proteomes" id="UP001178288"/>
    </source>
</evidence>
<accession>A0AA95MPM7</accession>
<name>A0AA95MPM7_9BACI</name>
<dbReference type="SUPFAM" id="SSF51182">
    <property type="entry name" value="RmlC-like cupins"/>
    <property type="match status" value="1"/>
</dbReference>
<dbReference type="GO" id="GO:0046872">
    <property type="term" value="F:metal ion binding"/>
    <property type="evidence" value="ECO:0007669"/>
    <property type="project" value="UniProtKB-KW"/>
</dbReference>
<feature type="domain" description="Pirin C-terminal" evidence="5">
    <location>
        <begin position="172"/>
        <end position="278"/>
    </location>
</feature>
<reference evidence="6" key="1">
    <citation type="submission" date="2023-05" db="EMBL/GenBank/DDBJ databases">
        <title>Comparative genomics of Bacillaceae isolates and their secondary metabolite potential.</title>
        <authorList>
            <person name="Song L."/>
            <person name="Nielsen L.J."/>
            <person name="Mohite O."/>
            <person name="Xu X."/>
            <person name="Weber T."/>
            <person name="Kovacs A.T."/>
        </authorList>
    </citation>
    <scope>NUCLEOTIDE SEQUENCE</scope>
    <source>
        <strain evidence="6">XLM17</strain>
    </source>
</reference>
<dbReference type="InterPro" id="IPR003829">
    <property type="entry name" value="Pirin_N_dom"/>
</dbReference>
<feature type="binding site" evidence="2">
    <location>
        <position position="60"/>
    </location>
    <ligand>
        <name>Fe cation</name>
        <dbReference type="ChEBI" id="CHEBI:24875"/>
    </ligand>
</feature>